<accession>A0A415DZ74</accession>
<gene>
    <name evidence="2" type="ORF">DW099_14915</name>
</gene>
<feature type="compositionally biased region" description="Polar residues" evidence="1">
    <location>
        <begin position="90"/>
        <end position="103"/>
    </location>
</feature>
<dbReference type="RefSeq" id="WP_118336208.1">
    <property type="nucleotide sequence ID" value="NZ_AP025567.1"/>
</dbReference>
<keyword evidence="3" id="KW-1185">Reference proteome</keyword>
<dbReference type="STRING" id="1776384.GCA_900086585_01619"/>
<protein>
    <submittedName>
        <fullName evidence="2">DUF2992 family protein</fullName>
    </submittedName>
</protein>
<dbReference type="OrthoDB" id="4570726at2"/>
<dbReference type="Proteomes" id="UP000284841">
    <property type="component" value="Unassembled WGS sequence"/>
</dbReference>
<organism evidence="2 3">
    <name type="scientific">Emergencia timonensis</name>
    <dbReference type="NCBI Taxonomy" id="1776384"/>
    <lineage>
        <taxon>Bacteria</taxon>
        <taxon>Bacillati</taxon>
        <taxon>Bacillota</taxon>
        <taxon>Clostridia</taxon>
        <taxon>Peptostreptococcales</taxon>
        <taxon>Anaerovoracaceae</taxon>
        <taxon>Emergencia</taxon>
    </lineage>
</organism>
<dbReference type="PIRSF" id="PIRSF021328">
    <property type="entry name" value="UCP021328"/>
    <property type="match status" value="1"/>
</dbReference>
<sequence length="138" mass="16330">MDNVTLRLNVFFEDPFWVGVVEKVEDGKLSVSKVVFGPEPKSYQVYDYFIKNYDQLKFSPAVETDVKEKRVNPKRMQREVHKSVAVNGIGTKSQQALKLQQEQMKTKRKAKSREQKEAEKQRRFDLKQQKKKEKHRGR</sequence>
<dbReference type="EMBL" id="QRMS01000004">
    <property type="protein sequence ID" value="RHJ86125.1"/>
    <property type="molecule type" value="Genomic_DNA"/>
</dbReference>
<dbReference type="AlphaFoldDB" id="A0A415DZ74"/>
<evidence type="ECO:0000313" key="2">
    <source>
        <dbReference type="EMBL" id="RHJ86125.1"/>
    </source>
</evidence>
<comment type="caution">
    <text evidence="2">The sequence shown here is derived from an EMBL/GenBank/DDBJ whole genome shotgun (WGS) entry which is preliminary data.</text>
</comment>
<evidence type="ECO:0000256" key="1">
    <source>
        <dbReference type="SAM" id="MobiDB-lite"/>
    </source>
</evidence>
<feature type="region of interest" description="Disordered" evidence="1">
    <location>
        <begin position="83"/>
        <end position="138"/>
    </location>
</feature>
<proteinExistence type="predicted"/>
<name>A0A415DZ74_9FIRM</name>
<evidence type="ECO:0000313" key="3">
    <source>
        <dbReference type="Proteomes" id="UP000284841"/>
    </source>
</evidence>
<dbReference type="Pfam" id="PF11208">
    <property type="entry name" value="DUF2992"/>
    <property type="match status" value="1"/>
</dbReference>
<feature type="compositionally biased region" description="Basic residues" evidence="1">
    <location>
        <begin position="129"/>
        <end position="138"/>
    </location>
</feature>
<reference evidence="2 3" key="1">
    <citation type="submission" date="2018-08" db="EMBL/GenBank/DDBJ databases">
        <title>A genome reference for cultivated species of the human gut microbiota.</title>
        <authorList>
            <person name="Zou Y."/>
            <person name="Xue W."/>
            <person name="Luo G."/>
        </authorList>
    </citation>
    <scope>NUCLEOTIDE SEQUENCE [LARGE SCALE GENOMIC DNA]</scope>
    <source>
        <strain evidence="2 3">AM07-24</strain>
    </source>
</reference>
<dbReference type="InterPro" id="IPR016787">
    <property type="entry name" value="UCP021328"/>
</dbReference>
<feature type="compositionally biased region" description="Basic and acidic residues" evidence="1">
    <location>
        <begin position="112"/>
        <end position="128"/>
    </location>
</feature>